<dbReference type="EMBL" id="DS548174">
    <property type="protein sequence ID" value="EDR29095.1"/>
    <property type="molecule type" value="Genomic_DNA"/>
</dbReference>
<proteinExistence type="predicted"/>
<dbReference type="OrthoDB" id="10491725at2759"/>
<dbReference type="GeneID" id="5879659"/>
<dbReference type="AlphaFoldDB" id="B0E8P2"/>
<reference evidence="2" key="1">
    <citation type="submission" date="2007-12" db="EMBL/GenBank/DDBJ databases">
        <title>Annotation of Entamoeba dispar SAW760.</title>
        <authorList>
            <person name="Lorenzi H."/>
            <person name="Inman J."/>
            <person name="Schobel S."/>
            <person name="Amedeo P."/>
            <person name="Caler E."/>
        </authorList>
    </citation>
    <scope>NUCLEOTIDE SEQUENCE [LARGE SCALE GENOMIC DNA]</scope>
    <source>
        <strain evidence="2">ATCC PRA-260 / SAW760</strain>
    </source>
</reference>
<organism evidence="2">
    <name type="scientific">Entamoeba dispar (strain ATCC PRA-260 / SAW760)</name>
    <dbReference type="NCBI Taxonomy" id="370354"/>
    <lineage>
        <taxon>Eukaryota</taxon>
        <taxon>Amoebozoa</taxon>
        <taxon>Evosea</taxon>
        <taxon>Archamoebae</taxon>
        <taxon>Mastigamoebida</taxon>
        <taxon>Entamoebidae</taxon>
        <taxon>Entamoeba</taxon>
    </lineage>
</organism>
<dbReference type="KEGG" id="edi:EDI_321130"/>
<protein>
    <submittedName>
        <fullName evidence="1">Uncharacterized protein</fullName>
    </submittedName>
</protein>
<dbReference type="RefSeq" id="XP_001734728.1">
    <property type="nucleotide sequence ID" value="XM_001734676.1"/>
</dbReference>
<dbReference type="OMA" id="DEYDCIQ"/>
<dbReference type="Proteomes" id="UP000008076">
    <property type="component" value="Unassembled WGS sequence"/>
</dbReference>
<dbReference type="VEuPathDB" id="AmoebaDB:EDI_321130"/>
<name>B0E8P2_ENTDS</name>
<sequence>MLIICINADEYDCIQKGYNFEDGFENGKDKQCESLSNDYSYYFNKAFKYSGLAFKCNRTYLDGKFTMTSSYDYWNAKVIEVMDNSQINLNGRFHTYNEFIFRKNL</sequence>
<evidence type="ECO:0000313" key="2">
    <source>
        <dbReference type="Proteomes" id="UP000008076"/>
    </source>
</evidence>
<gene>
    <name evidence="1" type="ORF">EDI_321130</name>
</gene>
<accession>B0E8P2</accession>
<keyword evidence="2" id="KW-1185">Reference proteome</keyword>
<evidence type="ECO:0000313" key="1">
    <source>
        <dbReference type="EMBL" id="EDR29095.1"/>
    </source>
</evidence>